<evidence type="ECO:0000313" key="2">
    <source>
        <dbReference type="EMBL" id="KAK5951212.1"/>
    </source>
</evidence>
<feature type="region of interest" description="Disordered" evidence="1">
    <location>
        <begin position="489"/>
        <end position="513"/>
    </location>
</feature>
<dbReference type="EMBL" id="JAKLMC020000021">
    <property type="protein sequence ID" value="KAK5951212.1"/>
    <property type="molecule type" value="Genomic_DNA"/>
</dbReference>
<feature type="compositionally biased region" description="Basic and acidic residues" evidence="1">
    <location>
        <begin position="109"/>
        <end position="127"/>
    </location>
</feature>
<feature type="compositionally biased region" description="Basic and acidic residues" evidence="1">
    <location>
        <begin position="160"/>
        <end position="169"/>
    </location>
</feature>
<feature type="compositionally biased region" description="Polar residues" evidence="1">
    <location>
        <begin position="280"/>
        <end position="297"/>
    </location>
</feature>
<feature type="compositionally biased region" description="Polar residues" evidence="1">
    <location>
        <begin position="71"/>
        <end position="96"/>
    </location>
</feature>
<dbReference type="AlphaFoldDB" id="A0AAN8I2G7"/>
<keyword evidence="3" id="KW-1185">Reference proteome</keyword>
<feature type="compositionally biased region" description="Low complexity" evidence="1">
    <location>
        <begin position="59"/>
        <end position="70"/>
    </location>
</feature>
<name>A0AAN8I2G7_9EURO</name>
<feature type="compositionally biased region" description="Low complexity" evidence="1">
    <location>
        <begin position="419"/>
        <end position="429"/>
    </location>
</feature>
<feature type="compositionally biased region" description="Low complexity" evidence="1">
    <location>
        <begin position="128"/>
        <end position="159"/>
    </location>
</feature>
<comment type="caution">
    <text evidence="2">The sequence shown here is derived from an EMBL/GenBank/DDBJ whole genome shotgun (WGS) entry which is preliminary data.</text>
</comment>
<feature type="region of interest" description="Disordered" evidence="1">
    <location>
        <begin position="1"/>
        <end position="432"/>
    </location>
</feature>
<protein>
    <submittedName>
        <fullName evidence="2">Uncharacterized protein</fullName>
    </submittedName>
</protein>
<accession>A0AAN8I2G7</accession>
<gene>
    <name evidence="2" type="ORF">OHC33_007630</name>
</gene>
<dbReference type="Proteomes" id="UP001316803">
    <property type="component" value="Unassembled WGS sequence"/>
</dbReference>
<feature type="compositionally biased region" description="Basic and acidic residues" evidence="1">
    <location>
        <begin position="396"/>
        <end position="410"/>
    </location>
</feature>
<feature type="compositionally biased region" description="Polar residues" evidence="1">
    <location>
        <begin position="255"/>
        <end position="273"/>
    </location>
</feature>
<evidence type="ECO:0000256" key="1">
    <source>
        <dbReference type="SAM" id="MobiDB-lite"/>
    </source>
</evidence>
<feature type="compositionally biased region" description="Polar residues" evidence="1">
    <location>
        <begin position="185"/>
        <end position="195"/>
    </location>
</feature>
<feature type="compositionally biased region" description="Polar residues" evidence="1">
    <location>
        <begin position="307"/>
        <end position="317"/>
    </location>
</feature>
<organism evidence="2 3">
    <name type="scientific">Knufia fluminis</name>
    <dbReference type="NCBI Taxonomy" id="191047"/>
    <lineage>
        <taxon>Eukaryota</taxon>
        <taxon>Fungi</taxon>
        <taxon>Dikarya</taxon>
        <taxon>Ascomycota</taxon>
        <taxon>Pezizomycotina</taxon>
        <taxon>Eurotiomycetes</taxon>
        <taxon>Chaetothyriomycetidae</taxon>
        <taxon>Chaetothyriales</taxon>
        <taxon>Trichomeriaceae</taxon>
        <taxon>Knufia</taxon>
    </lineage>
</organism>
<proteinExistence type="predicted"/>
<evidence type="ECO:0000313" key="3">
    <source>
        <dbReference type="Proteomes" id="UP001316803"/>
    </source>
</evidence>
<sequence length="661" mass="73513">MQESSPRTSPRPKNRYQTPLPFAVRSYPEKPAQRQRPTEISPAREVRQAASPSPPTLPAPQAFSAAPQAQNGRNSVQSRPSFETTWSAGSNGTQAVVETDAWLPYQRPKGTDLESMRAELELLEKQETASTARSSATLSSTSTVRPSDSSNGSNPSSGSPDKERSDSSKSSDPSSGSPDKERSRPFTSRTNTAESQPWPLRDRVTPPVIPEKNPARTLLGSYSPPRDARRMRLDAASPSTDMLQPVKTNDRSAHRIQQQVASGRNDTGSQQPVPNDRPASRSQQQTPYDRARPQQQIAYDRVAPKVQQPQPVANFSQPRVRRYSLPKRPSTANARDRDLADTLSSLNARPAPRAQSRPRKPPSVHSVQYETVEGVNLKTRPKSAKDNRTGLSIPEIEARDIRQIDDRSPENEDGEYAESEYSGSSAHYARYPPPVGAVDHVRSISPKPVVDGEDHIFFDRYSRAADDEMPDQRAAIPHRYRQSIVAPFTKQLTPQPEEEEDAQSTYSGAEPPSVARTKAFEAQDAEMNSRTSQAKKLVTGLLKGFTSKKDQDESRLAKNEPVTRDFGAMATDEQIIDHDRHYGHGRGRDQIHELEQGHDRVHELDSYQDGHYQNRTSYLHSDSDEADVQHEQGIWSPTHMSRSSFDTVIMRGGTPDVATAR</sequence>
<reference evidence="2 3" key="1">
    <citation type="submission" date="2022-12" db="EMBL/GenBank/DDBJ databases">
        <title>Genomic features and morphological characterization of a novel Knufia sp. strain isolated from spacecraft assembly facility.</title>
        <authorList>
            <person name="Teixeira M."/>
            <person name="Chander A.M."/>
            <person name="Stajich J.E."/>
            <person name="Venkateswaran K."/>
        </authorList>
    </citation>
    <scope>NUCLEOTIDE SEQUENCE [LARGE SCALE GENOMIC DNA]</scope>
    <source>
        <strain evidence="2 3">FJI-L2-BK-P2</strain>
    </source>
</reference>